<proteinExistence type="predicted"/>
<evidence type="ECO:0000313" key="2">
    <source>
        <dbReference type="EMBL" id="GAA2012282.1"/>
    </source>
</evidence>
<evidence type="ECO:0000256" key="1">
    <source>
        <dbReference type="SAM" id="MobiDB-lite"/>
    </source>
</evidence>
<feature type="compositionally biased region" description="Basic and acidic residues" evidence="1">
    <location>
        <begin position="64"/>
        <end position="79"/>
    </location>
</feature>
<evidence type="ECO:0000313" key="3">
    <source>
        <dbReference type="Proteomes" id="UP001500755"/>
    </source>
</evidence>
<reference evidence="2 3" key="1">
    <citation type="journal article" date="2019" name="Int. J. Syst. Evol. Microbiol.">
        <title>The Global Catalogue of Microorganisms (GCM) 10K type strain sequencing project: providing services to taxonomists for standard genome sequencing and annotation.</title>
        <authorList>
            <consortium name="The Broad Institute Genomics Platform"/>
            <consortium name="The Broad Institute Genome Sequencing Center for Infectious Disease"/>
            <person name="Wu L."/>
            <person name="Ma J."/>
        </authorList>
    </citation>
    <scope>NUCLEOTIDE SEQUENCE [LARGE SCALE GENOMIC DNA]</scope>
    <source>
        <strain evidence="2 3">JCM 14546</strain>
    </source>
</reference>
<evidence type="ECO:0008006" key="4">
    <source>
        <dbReference type="Google" id="ProtNLM"/>
    </source>
</evidence>
<dbReference type="RefSeq" id="WP_344310124.1">
    <property type="nucleotide sequence ID" value="NZ_BAAANO010000025.1"/>
</dbReference>
<feature type="region of interest" description="Disordered" evidence="1">
    <location>
        <begin position="64"/>
        <end position="103"/>
    </location>
</feature>
<dbReference type="Proteomes" id="UP001500755">
    <property type="component" value="Unassembled WGS sequence"/>
</dbReference>
<name>A0ABN2TK39_9MICO</name>
<accession>A0ABN2TK39</accession>
<gene>
    <name evidence="2" type="ORF">GCM10009755_24680</name>
</gene>
<dbReference type="EMBL" id="BAAANO010000025">
    <property type="protein sequence ID" value="GAA2012282.1"/>
    <property type="molecule type" value="Genomic_DNA"/>
</dbReference>
<organism evidence="2 3">
    <name type="scientific">Brevibacterium samyangense</name>
    <dbReference type="NCBI Taxonomy" id="366888"/>
    <lineage>
        <taxon>Bacteria</taxon>
        <taxon>Bacillati</taxon>
        <taxon>Actinomycetota</taxon>
        <taxon>Actinomycetes</taxon>
        <taxon>Micrococcales</taxon>
        <taxon>Brevibacteriaceae</taxon>
        <taxon>Brevibacterium</taxon>
    </lineage>
</organism>
<comment type="caution">
    <text evidence="2">The sequence shown here is derived from an EMBL/GenBank/DDBJ whole genome shotgun (WGS) entry which is preliminary data.</text>
</comment>
<sequence length="103" mass="10671">MSAVVALTALLALASAITLEYFLVGRLQTPARERVPLAELGLRGVLHTLVRGAETFALSAALTRRERPSAAQHAADRDGGAATSARPGRDAHAATGEADRCPA</sequence>
<keyword evidence="3" id="KW-1185">Reference proteome</keyword>
<protein>
    <recommendedName>
        <fullName evidence="4">DUF21 domain-containing protein</fullName>
    </recommendedName>
</protein>
<feature type="compositionally biased region" description="Basic and acidic residues" evidence="1">
    <location>
        <begin position="87"/>
        <end position="103"/>
    </location>
</feature>